<keyword evidence="4" id="KW-0472">Membrane</keyword>
<dbReference type="PANTHER" id="PTHR15371">
    <property type="entry name" value="TIM23"/>
    <property type="match status" value="1"/>
</dbReference>
<name>A0AAV8T1T0_9ROSI</name>
<accession>A0AAV8T1T0</accession>
<keyword evidence="6" id="KW-1185">Reference proteome</keyword>
<protein>
    <recommendedName>
        <fullName evidence="7">Mitochondrial import inner membrane translocase subunit TIM23</fullName>
    </recommendedName>
</protein>
<keyword evidence="3" id="KW-1133">Transmembrane helix</keyword>
<dbReference type="GO" id="GO:0008320">
    <property type="term" value="F:protein transmembrane transporter activity"/>
    <property type="evidence" value="ECO:0007669"/>
    <property type="project" value="TreeGrafter"/>
</dbReference>
<evidence type="ECO:0000256" key="2">
    <source>
        <dbReference type="ARBA" id="ARBA00022692"/>
    </source>
</evidence>
<evidence type="ECO:0000313" key="5">
    <source>
        <dbReference type="EMBL" id="KAJ8760716.1"/>
    </source>
</evidence>
<evidence type="ECO:0000256" key="3">
    <source>
        <dbReference type="ARBA" id="ARBA00022989"/>
    </source>
</evidence>
<gene>
    <name evidence="5" type="ORF">K2173_017789</name>
</gene>
<evidence type="ECO:0000256" key="1">
    <source>
        <dbReference type="ARBA" id="ARBA00004141"/>
    </source>
</evidence>
<keyword evidence="2" id="KW-0812">Transmembrane</keyword>
<dbReference type="Proteomes" id="UP001159364">
    <property type="component" value="Linkage Group LG07"/>
</dbReference>
<reference evidence="5 6" key="1">
    <citation type="submission" date="2021-09" db="EMBL/GenBank/DDBJ databases">
        <title>Genomic insights and catalytic innovation underlie evolution of tropane alkaloids biosynthesis.</title>
        <authorList>
            <person name="Wang Y.-J."/>
            <person name="Tian T."/>
            <person name="Huang J.-P."/>
            <person name="Huang S.-X."/>
        </authorList>
    </citation>
    <scope>NUCLEOTIDE SEQUENCE [LARGE SCALE GENOMIC DNA]</scope>
    <source>
        <strain evidence="5">KIB-2018</strain>
        <tissue evidence="5">Leaf</tissue>
    </source>
</reference>
<organism evidence="5 6">
    <name type="scientific">Erythroxylum novogranatense</name>
    <dbReference type="NCBI Taxonomy" id="1862640"/>
    <lineage>
        <taxon>Eukaryota</taxon>
        <taxon>Viridiplantae</taxon>
        <taxon>Streptophyta</taxon>
        <taxon>Embryophyta</taxon>
        <taxon>Tracheophyta</taxon>
        <taxon>Spermatophyta</taxon>
        <taxon>Magnoliopsida</taxon>
        <taxon>eudicotyledons</taxon>
        <taxon>Gunneridae</taxon>
        <taxon>Pentapetalae</taxon>
        <taxon>rosids</taxon>
        <taxon>fabids</taxon>
        <taxon>Malpighiales</taxon>
        <taxon>Erythroxylaceae</taxon>
        <taxon>Erythroxylum</taxon>
    </lineage>
</organism>
<dbReference type="GO" id="GO:0005744">
    <property type="term" value="C:TIM23 mitochondrial import inner membrane translocase complex"/>
    <property type="evidence" value="ECO:0007669"/>
    <property type="project" value="TreeGrafter"/>
</dbReference>
<proteinExistence type="predicted"/>
<sequence length="181" mass="19393">MADSNDHNKYFKYHPYQDLYNVPAQNLYNISTSPEFLFDEEAAHQRRSWSENLQYYTGTGYLSGAIFGGLKGSVDGIRSAEPGDSVKLRVNRVLNSGGHMGRRLGNNMGVLGLMFAAIESGLIHWRDTDDLANTALAGLGTGAIYRAARGPRSAAIAGAIGGITAAAAVAGKQAVKRYVPI</sequence>
<evidence type="ECO:0000313" key="6">
    <source>
        <dbReference type="Proteomes" id="UP001159364"/>
    </source>
</evidence>
<evidence type="ECO:0000256" key="4">
    <source>
        <dbReference type="ARBA" id="ARBA00023136"/>
    </source>
</evidence>
<dbReference type="EMBL" id="JAIWQS010000007">
    <property type="protein sequence ID" value="KAJ8760716.1"/>
    <property type="molecule type" value="Genomic_DNA"/>
</dbReference>
<comment type="subcellular location">
    <subcellularLocation>
        <location evidence="1">Membrane</location>
        <topology evidence="1">Multi-pass membrane protein</topology>
    </subcellularLocation>
</comment>
<dbReference type="InterPro" id="IPR045238">
    <property type="entry name" value="Tim23-like"/>
</dbReference>
<comment type="caution">
    <text evidence="5">The sequence shown here is derived from an EMBL/GenBank/DDBJ whole genome shotgun (WGS) entry which is preliminary data.</text>
</comment>
<dbReference type="AlphaFoldDB" id="A0AAV8T1T0"/>
<dbReference type="GO" id="GO:0030150">
    <property type="term" value="P:protein import into mitochondrial matrix"/>
    <property type="evidence" value="ECO:0007669"/>
    <property type="project" value="TreeGrafter"/>
</dbReference>
<evidence type="ECO:0008006" key="7">
    <source>
        <dbReference type="Google" id="ProtNLM"/>
    </source>
</evidence>
<dbReference type="PANTHER" id="PTHR15371:SF24">
    <property type="entry name" value="MITOCHONDRIAL IMPORT INNER MEMBRANE TRANSLOCASE SUBUNIT TIM23-3"/>
    <property type="match status" value="1"/>
</dbReference>
<dbReference type="Pfam" id="PF02466">
    <property type="entry name" value="Tim17"/>
    <property type="match status" value="1"/>
</dbReference>